<protein>
    <submittedName>
        <fullName evidence="2">Uncharacterized protein</fullName>
    </submittedName>
</protein>
<feature type="region of interest" description="Disordered" evidence="1">
    <location>
        <begin position="44"/>
        <end position="97"/>
    </location>
</feature>
<dbReference type="EMBL" id="VSRR010003240">
    <property type="protein sequence ID" value="MPC35294.1"/>
    <property type="molecule type" value="Genomic_DNA"/>
</dbReference>
<evidence type="ECO:0000313" key="3">
    <source>
        <dbReference type="Proteomes" id="UP000324222"/>
    </source>
</evidence>
<evidence type="ECO:0000313" key="2">
    <source>
        <dbReference type="EMBL" id="MPC35294.1"/>
    </source>
</evidence>
<feature type="compositionally biased region" description="Polar residues" evidence="1">
    <location>
        <begin position="46"/>
        <end position="58"/>
    </location>
</feature>
<reference evidence="2 3" key="1">
    <citation type="submission" date="2019-05" db="EMBL/GenBank/DDBJ databases">
        <title>Another draft genome of Portunus trituberculatus and its Hox gene families provides insights of decapod evolution.</title>
        <authorList>
            <person name="Jeong J.-H."/>
            <person name="Song I."/>
            <person name="Kim S."/>
            <person name="Choi T."/>
            <person name="Kim D."/>
            <person name="Ryu S."/>
            <person name="Kim W."/>
        </authorList>
    </citation>
    <scope>NUCLEOTIDE SEQUENCE [LARGE SCALE GENOMIC DNA]</scope>
    <source>
        <tissue evidence="2">Muscle</tissue>
    </source>
</reference>
<proteinExistence type="predicted"/>
<dbReference type="Proteomes" id="UP000324222">
    <property type="component" value="Unassembled WGS sequence"/>
</dbReference>
<organism evidence="2 3">
    <name type="scientific">Portunus trituberculatus</name>
    <name type="common">Swimming crab</name>
    <name type="synonym">Neptunus trituberculatus</name>
    <dbReference type="NCBI Taxonomy" id="210409"/>
    <lineage>
        <taxon>Eukaryota</taxon>
        <taxon>Metazoa</taxon>
        <taxon>Ecdysozoa</taxon>
        <taxon>Arthropoda</taxon>
        <taxon>Crustacea</taxon>
        <taxon>Multicrustacea</taxon>
        <taxon>Malacostraca</taxon>
        <taxon>Eumalacostraca</taxon>
        <taxon>Eucarida</taxon>
        <taxon>Decapoda</taxon>
        <taxon>Pleocyemata</taxon>
        <taxon>Brachyura</taxon>
        <taxon>Eubrachyura</taxon>
        <taxon>Portunoidea</taxon>
        <taxon>Portunidae</taxon>
        <taxon>Portuninae</taxon>
        <taxon>Portunus</taxon>
    </lineage>
</organism>
<dbReference type="AlphaFoldDB" id="A0A5B7ESI5"/>
<name>A0A5B7ESI5_PORTR</name>
<sequence>MTDHLRSLLDAIGGIISRQDSPPCHQHHQVPNVCYAVFRAGALPDSSATSTEPTSRRWNTVPAGPSPGPPPSSDTQSKLPPPPSTSRDSLPSCWAPPLVVGRTVSTSMH</sequence>
<evidence type="ECO:0000256" key="1">
    <source>
        <dbReference type="SAM" id="MobiDB-lite"/>
    </source>
</evidence>
<comment type="caution">
    <text evidence="2">The sequence shown here is derived from an EMBL/GenBank/DDBJ whole genome shotgun (WGS) entry which is preliminary data.</text>
</comment>
<accession>A0A5B7ESI5</accession>
<keyword evidence="3" id="KW-1185">Reference proteome</keyword>
<gene>
    <name evidence="2" type="ORF">E2C01_028713</name>
</gene>